<name>A0A8H3A6A8_9AGAM</name>
<proteinExistence type="predicted"/>
<dbReference type="Proteomes" id="UP000663850">
    <property type="component" value="Unassembled WGS sequence"/>
</dbReference>
<feature type="region of interest" description="Disordered" evidence="1">
    <location>
        <begin position="443"/>
        <end position="462"/>
    </location>
</feature>
<sequence>MYQLQNGLAVEVKAPSSLTAPSSSCGCAMSHSNQHSRVPPSYAASLDSDFSTSDVLSSTVPEYSRAASPDERVLAGQVMRTFSALNVQDLPSHFAYSTNYLTLNLGERHWYCPLPCYGYAGTIEGTLVGEVLTTISEAAVPSQGASKRFLKQKTTIWNSNSAGGNNNNSTLPFTIKFPSDPASNDPGLPPSFRLGSGELSARIQYRLQVDLFRKGLRRHKRFETEVAYLPKSLAATLQIRPMHVDNKMGDSDGWARHVLSPTHPPGRSNTPHAEAPWEMIVELFLPSRLVLTANSIIPYTMRIHSASSAISRASNTPASLALVEVQLQLVKSTILFVHGLKKRKDVILASGVMSSDFQGTATDEGDPSSSSSALEGVRVINGTLEVGGRTGSELSWELQDFVEIKYCLIAVAKPPSGVRALEGAFPTFRTTIDVEMKTHVKAGEHSTDDIDTDPSVGLFRTS</sequence>
<dbReference type="AlphaFoldDB" id="A0A8H3A6A8"/>
<organism evidence="2 3">
    <name type="scientific">Rhizoctonia solani</name>
    <dbReference type="NCBI Taxonomy" id="456999"/>
    <lineage>
        <taxon>Eukaryota</taxon>
        <taxon>Fungi</taxon>
        <taxon>Dikarya</taxon>
        <taxon>Basidiomycota</taxon>
        <taxon>Agaricomycotina</taxon>
        <taxon>Agaricomycetes</taxon>
        <taxon>Cantharellales</taxon>
        <taxon>Ceratobasidiaceae</taxon>
        <taxon>Rhizoctonia</taxon>
    </lineage>
</organism>
<accession>A0A8H3A6A8</accession>
<gene>
    <name evidence="2" type="ORF">RDB_LOCUS1551</name>
</gene>
<comment type="caution">
    <text evidence="2">The sequence shown here is derived from an EMBL/GenBank/DDBJ whole genome shotgun (WGS) entry which is preliminary data.</text>
</comment>
<dbReference type="EMBL" id="CAJMWZ010000114">
    <property type="protein sequence ID" value="CAE6411510.1"/>
    <property type="molecule type" value="Genomic_DNA"/>
</dbReference>
<reference evidence="2" key="1">
    <citation type="submission" date="2021-01" db="EMBL/GenBank/DDBJ databases">
        <authorList>
            <person name="Kaushik A."/>
        </authorList>
    </citation>
    <scope>NUCLEOTIDE SEQUENCE</scope>
    <source>
        <strain evidence="2">Type strain: AG8-Rh-89/</strain>
    </source>
</reference>
<evidence type="ECO:0000256" key="1">
    <source>
        <dbReference type="SAM" id="MobiDB-lite"/>
    </source>
</evidence>
<protein>
    <submittedName>
        <fullName evidence="2">Uncharacterized protein</fullName>
    </submittedName>
</protein>
<evidence type="ECO:0000313" key="3">
    <source>
        <dbReference type="Proteomes" id="UP000663850"/>
    </source>
</evidence>
<evidence type="ECO:0000313" key="2">
    <source>
        <dbReference type="EMBL" id="CAE6411510.1"/>
    </source>
</evidence>